<organism evidence="1 2">
    <name type="scientific">Caerostris extrusa</name>
    <name type="common">Bark spider</name>
    <name type="synonym">Caerostris bankana</name>
    <dbReference type="NCBI Taxonomy" id="172846"/>
    <lineage>
        <taxon>Eukaryota</taxon>
        <taxon>Metazoa</taxon>
        <taxon>Ecdysozoa</taxon>
        <taxon>Arthropoda</taxon>
        <taxon>Chelicerata</taxon>
        <taxon>Arachnida</taxon>
        <taxon>Araneae</taxon>
        <taxon>Araneomorphae</taxon>
        <taxon>Entelegynae</taxon>
        <taxon>Araneoidea</taxon>
        <taxon>Araneidae</taxon>
        <taxon>Caerostris</taxon>
    </lineage>
</organism>
<gene>
    <name evidence="1" type="ORF">CEXT_143441</name>
</gene>
<accession>A0AAV4XRQ9</accession>
<name>A0AAV4XRQ9_CAEEX</name>
<keyword evidence="2" id="KW-1185">Reference proteome</keyword>
<sequence length="116" mass="12659">MGRSVDSEMKNISDHVKHSELVSMDLRRATCLKICSAFVAGTNKSNLQSTSRKIWSGGTFFFSVFLSGFPFPSSIDGKKKAAQNGGRQTVEIQMSPDDFGCPEKKSSLGNLYISIS</sequence>
<dbReference type="EMBL" id="BPLR01018064">
    <property type="protein sequence ID" value="GIY96584.1"/>
    <property type="molecule type" value="Genomic_DNA"/>
</dbReference>
<dbReference type="AlphaFoldDB" id="A0AAV4XRQ9"/>
<protein>
    <submittedName>
        <fullName evidence="1">Uncharacterized protein</fullName>
    </submittedName>
</protein>
<proteinExistence type="predicted"/>
<dbReference type="Proteomes" id="UP001054945">
    <property type="component" value="Unassembled WGS sequence"/>
</dbReference>
<comment type="caution">
    <text evidence="1">The sequence shown here is derived from an EMBL/GenBank/DDBJ whole genome shotgun (WGS) entry which is preliminary data.</text>
</comment>
<evidence type="ECO:0000313" key="1">
    <source>
        <dbReference type="EMBL" id="GIY96584.1"/>
    </source>
</evidence>
<evidence type="ECO:0000313" key="2">
    <source>
        <dbReference type="Proteomes" id="UP001054945"/>
    </source>
</evidence>
<reference evidence="1 2" key="1">
    <citation type="submission" date="2021-06" db="EMBL/GenBank/DDBJ databases">
        <title>Caerostris extrusa draft genome.</title>
        <authorList>
            <person name="Kono N."/>
            <person name="Arakawa K."/>
        </authorList>
    </citation>
    <scope>NUCLEOTIDE SEQUENCE [LARGE SCALE GENOMIC DNA]</scope>
</reference>